<evidence type="ECO:0000313" key="18">
    <source>
        <dbReference type="EMBL" id="KAK6178963.1"/>
    </source>
</evidence>
<dbReference type="GO" id="GO:0042761">
    <property type="term" value="P:very long-chain fatty acid biosynthetic process"/>
    <property type="evidence" value="ECO:0007669"/>
    <property type="project" value="TreeGrafter"/>
</dbReference>
<keyword evidence="9 16" id="KW-1133">Transmembrane helix</keyword>
<keyword evidence="19" id="KW-1185">Reference proteome</keyword>
<dbReference type="AlphaFoldDB" id="A0AAN8PPC2"/>
<evidence type="ECO:0000256" key="2">
    <source>
        <dbReference type="ARBA" id="ARBA00005194"/>
    </source>
</evidence>
<reference evidence="18 19" key="1">
    <citation type="submission" date="2024-01" db="EMBL/GenBank/DDBJ databases">
        <title>The genome of the rayed Mediterranean limpet Patella caerulea (Linnaeus, 1758).</title>
        <authorList>
            <person name="Anh-Thu Weber A."/>
            <person name="Halstead-Nussloch G."/>
        </authorList>
    </citation>
    <scope>NUCLEOTIDE SEQUENCE [LARGE SCALE GENOMIC DNA]</scope>
    <source>
        <strain evidence="18">AATW-2023a</strain>
        <tissue evidence="18">Whole specimen</tissue>
    </source>
</reference>
<evidence type="ECO:0000313" key="19">
    <source>
        <dbReference type="Proteomes" id="UP001347796"/>
    </source>
</evidence>
<dbReference type="GO" id="GO:0030148">
    <property type="term" value="P:sphingolipid biosynthetic process"/>
    <property type="evidence" value="ECO:0007669"/>
    <property type="project" value="TreeGrafter"/>
</dbReference>
<evidence type="ECO:0000256" key="1">
    <source>
        <dbReference type="ARBA" id="ARBA00004477"/>
    </source>
</evidence>
<evidence type="ECO:0000256" key="4">
    <source>
        <dbReference type="ARBA" id="ARBA00013122"/>
    </source>
</evidence>
<keyword evidence="14 16" id="KW-0456">Lyase</keyword>
<dbReference type="InterPro" id="IPR007482">
    <property type="entry name" value="Tyr_Pase-like_PTPLA"/>
</dbReference>
<name>A0AAN8PPC2_PATCE</name>
<keyword evidence="7 16" id="KW-0256">Endoplasmic reticulum</keyword>
<evidence type="ECO:0000256" key="8">
    <source>
        <dbReference type="ARBA" id="ARBA00022832"/>
    </source>
</evidence>
<comment type="similarity">
    <text evidence="3 16">Belongs to the very long-chain fatty acids dehydratase HACD family.</text>
</comment>
<comment type="pathway">
    <text evidence="2 16">Lipid metabolism; fatty acid biosynthesis.</text>
</comment>
<dbReference type="InterPro" id="IPR007052">
    <property type="entry name" value="CS_dom"/>
</dbReference>
<dbReference type="Gene3D" id="2.60.40.790">
    <property type="match status" value="1"/>
</dbReference>
<sequence length="370" mass="43759">MAEFYSPFVYWGQTKEYISLRVDLRVVTDEVINITEDGFKFEAVAVGVKGKNKYVIDIDLYLPIDTEKSQYKVTEKAVEVQLWKNGVGEIWPRLTEKTIKLHWLKIDFDKFHLEDDSEDERNNETGVIEDFDKNFLYDKDKHPMNFKLTYTFLYNLFQFLGFFYIFIRLQYKFIQNGEDAKTTAFEDVGNQMMLCQMVAILEVIHPMIGLVKTGWVAPFAQVFGRNLILFLLVLQEPLIQIAPVVWYLFVVWSFIELVRYPYYMFSSSNIEINLLTWLRYTLWIPLYPLGFLMEGTVVIMSIPLFEQSNKFSIMYPGSDRYILYFPWFLHGYLVLLALAAYKMMNYMYIQRKKKLGVGFKSKTSEKKKSA</sequence>
<evidence type="ECO:0000256" key="3">
    <source>
        <dbReference type="ARBA" id="ARBA00007811"/>
    </source>
</evidence>
<keyword evidence="11 16" id="KW-0443">Lipid metabolism</keyword>
<dbReference type="GO" id="GO:0005789">
    <property type="term" value="C:endoplasmic reticulum membrane"/>
    <property type="evidence" value="ECO:0007669"/>
    <property type="project" value="UniProtKB-SubCell"/>
</dbReference>
<accession>A0AAN8PPC2</accession>
<dbReference type="InterPro" id="IPR008978">
    <property type="entry name" value="HSP20-like_chaperone"/>
</dbReference>
<dbReference type="PANTHER" id="PTHR11035">
    <property type="entry name" value="VERY-LONG-CHAIN (3R)-3-HYDROXYACYL-COA DEHYDRATASE"/>
    <property type="match status" value="1"/>
</dbReference>
<dbReference type="PROSITE" id="PS51203">
    <property type="entry name" value="CS"/>
    <property type="match status" value="1"/>
</dbReference>
<dbReference type="SUPFAM" id="SSF49764">
    <property type="entry name" value="HSP20-like chaperones"/>
    <property type="match status" value="1"/>
</dbReference>
<comment type="function">
    <text evidence="16">Catalyzes the third of the four reactions of the long-chain fatty acids elongation cycle. This endoplasmic reticulum-bound enzymatic process, allows the addition of two carbons to the chain of long- and very long-chain fatty acids/VLCFAs per cycle. This enzyme catalyzes the dehydration of the 3-hydroxyacyl-CoA intermediate into trans-2,3-enoyl-CoA, within each cycle of fatty acid elongation. Thereby, it participates to the production of VLCFAs of different chain lengths that are involved in multiple biological processes as precursors of membrane lipids and lipid mediators.</text>
</comment>
<keyword evidence="10" id="KW-0175">Coiled coil</keyword>
<gene>
    <name evidence="18" type="ORF">SNE40_011430</name>
</gene>
<keyword evidence="12 16" id="KW-0472">Membrane</keyword>
<keyword evidence="6 16" id="KW-0812">Transmembrane</keyword>
<evidence type="ECO:0000256" key="15">
    <source>
        <dbReference type="ARBA" id="ARBA00025733"/>
    </source>
</evidence>
<keyword evidence="5 16" id="KW-0444">Lipid biosynthesis</keyword>
<protein>
    <recommendedName>
        <fullName evidence="4 16">Very-long-chain (3R)-3-hydroxyacyl-CoA dehydratase</fullName>
        <ecNumber evidence="4 16">4.2.1.134</ecNumber>
    </recommendedName>
</protein>
<keyword evidence="8 16" id="KW-0276">Fatty acid metabolism</keyword>
<dbReference type="Proteomes" id="UP001347796">
    <property type="component" value="Unassembled WGS sequence"/>
</dbReference>
<evidence type="ECO:0000256" key="6">
    <source>
        <dbReference type="ARBA" id="ARBA00022692"/>
    </source>
</evidence>
<proteinExistence type="inferred from homology"/>
<evidence type="ECO:0000256" key="12">
    <source>
        <dbReference type="ARBA" id="ARBA00023136"/>
    </source>
</evidence>
<feature type="transmembrane region" description="Helical" evidence="16">
    <location>
        <begin position="280"/>
        <end position="302"/>
    </location>
</feature>
<comment type="catalytic activity">
    <reaction evidence="16">
        <text>a very-long-chain (3R)-3-hydroxyacyl-CoA = a very-long-chain (2E)-enoyl-CoA + H2O</text>
        <dbReference type="Rhea" id="RHEA:45812"/>
        <dbReference type="ChEBI" id="CHEBI:15377"/>
        <dbReference type="ChEBI" id="CHEBI:83728"/>
        <dbReference type="ChEBI" id="CHEBI:85440"/>
        <dbReference type="EC" id="4.2.1.134"/>
    </reaction>
</comment>
<dbReference type="Pfam" id="PF04969">
    <property type="entry name" value="CS"/>
    <property type="match status" value="1"/>
</dbReference>
<dbReference type="FunFam" id="2.60.40.790:FF:000013">
    <property type="entry name" value="Very-long-chain (3R)-3-hydroxyacyl-CoA dehydratase"/>
    <property type="match status" value="1"/>
</dbReference>
<organism evidence="18 19">
    <name type="scientific">Patella caerulea</name>
    <name type="common">Rayed Mediterranean limpet</name>
    <dbReference type="NCBI Taxonomy" id="87958"/>
    <lineage>
        <taxon>Eukaryota</taxon>
        <taxon>Metazoa</taxon>
        <taxon>Spiralia</taxon>
        <taxon>Lophotrochozoa</taxon>
        <taxon>Mollusca</taxon>
        <taxon>Gastropoda</taxon>
        <taxon>Patellogastropoda</taxon>
        <taxon>Patelloidea</taxon>
        <taxon>Patellidae</taxon>
        <taxon>Patella</taxon>
    </lineage>
</organism>
<feature type="transmembrane region" description="Helical" evidence="16">
    <location>
        <begin position="322"/>
        <end position="344"/>
    </location>
</feature>
<comment type="caution">
    <text evidence="18">The sequence shown here is derived from an EMBL/GenBank/DDBJ whole genome shotgun (WGS) entry which is preliminary data.</text>
</comment>
<comment type="subcellular location">
    <subcellularLocation>
        <location evidence="1 16">Endoplasmic reticulum membrane</location>
        <topology evidence="1 16">Multi-pass membrane protein</topology>
    </subcellularLocation>
</comment>
<dbReference type="GO" id="GO:0030497">
    <property type="term" value="P:fatty acid elongation"/>
    <property type="evidence" value="ECO:0007669"/>
    <property type="project" value="TreeGrafter"/>
</dbReference>
<feature type="domain" description="CS" evidence="17">
    <location>
        <begin position="4"/>
        <end position="95"/>
    </location>
</feature>
<dbReference type="GO" id="GO:0102158">
    <property type="term" value="F:very-long-chain (3R)-3-hydroxyacyl-CoA dehydratase activity"/>
    <property type="evidence" value="ECO:0007669"/>
    <property type="project" value="UniProtKB-EC"/>
</dbReference>
<evidence type="ECO:0000256" key="11">
    <source>
        <dbReference type="ARBA" id="ARBA00023098"/>
    </source>
</evidence>
<comment type="caution">
    <text evidence="16">Lacks conserved residue(s) required for the propagation of feature annotation.</text>
</comment>
<keyword evidence="13 16" id="KW-0275">Fatty acid biosynthesis</keyword>
<evidence type="ECO:0000256" key="14">
    <source>
        <dbReference type="ARBA" id="ARBA00023239"/>
    </source>
</evidence>
<dbReference type="CDD" id="cd06465">
    <property type="entry name" value="p23_hB-ind1_like"/>
    <property type="match status" value="1"/>
</dbReference>
<evidence type="ECO:0000259" key="17">
    <source>
        <dbReference type="PROSITE" id="PS51203"/>
    </source>
</evidence>
<feature type="transmembrane region" description="Helical" evidence="16">
    <location>
        <begin position="152"/>
        <end position="171"/>
    </location>
</feature>
<evidence type="ECO:0000256" key="13">
    <source>
        <dbReference type="ARBA" id="ARBA00023160"/>
    </source>
</evidence>
<dbReference type="PANTHER" id="PTHR11035:SF35">
    <property type="entry name" value="VERY-LONG-CHAIN (3R)-3-HYDROXYACYL-COA DEHYDRATASE"/>
    <property type="match status" value="1"/>
</dbReference>
<evidence type="ECO:0000256" key="10">
    <source>
        <dbReference type="ARBA" id="ARBA00023054"/>
    </source>
</evidence>
<dbReference type="EC" id="4.2.1.134" evidence="4 16"/>
<comment type="similarity">
    <text evidence="15">Belongs to the p23/wos2 family.</text>
</comment>
<dbReference type="EMBL" id="JAZGQO010000008">
    <property type="protein sequence ID" value="KAK6178963.1"/>
    <property type="molecule type" value="Genomic_DNA"/>
</dbReference>
<evidence type="ECO:0000256" key="7">
    <source>
        <dbReference type="ARBA" id="ARBA00022824"/>
    </source>
</evidence>
<evidence type="ECO:0000256" key="5">
    <source>
        <dbReference type="ARBA" id="ARBA00022516"/>
    </source>
</evidence>
<evidence type="ECO:0000256" key="9">
    <source>
        <dbReference type="ARBA" id="ARBA00022989"/>
    </source>
</evidence>
<evidence type="ECO:0000256" key="16">
    <source>
        <dbReference type="RuleBase" id="RU363109"/>
    </source>
</evidence>
<dbReference type="Pfam" id="PF04387">
    <property type="entry name" value="PTPLA"/>
    <property type="match status" value="1"/>
</dbReference>
<feature type="transmembrane region" description="Helical" evidence="16">
    <location>
        <begin position="240"/>
        <end position="259"/>
    </location>
</feature>